<proteinExistence type="predicted"/>
<accession>A0A142KC06</accession>
<dbReference type="EMBL" id="KU963261">
    <property type="protein sequence ID" value="AMS03639.1"/>
    <property type="molecule type" value="Genomic_DNA"/>
</dbReference>
<keyword evidence="2" id="KW-1185">Reference proteome</keyword>
<name>A0A142KC06_9CAUD</name>
<dbReference type="KEGG" id="vg:29125569"/>
<evidence type="ECO:0000313" key="1">
    <source>
        <dbReference type="EMBL" id="AMS03639.1"/>
    </source>
</evidence>
<protein>
    <submittedName>
        <fullName evidence="1">Uncharacterized protein</fullName>
    </submittedName>
</protein>
<gene>
    <name evidence="1" type="primary">4</name>
    <name evidence="1" type="ORF">SEA_BETTERKATZ_4</name>
</gene>
<organism evidence="1 2">
    <name type="scientific">Gordonia phage BetterKatz</name>
    <dbReference type="NCBI Taxonomy" id="1821551"/>
    <lineage>
        <taxon>Viruses</taxon>
        <taxon>Duplodnaviria</taxon>
        <taxon>Heunggongvirae</taxon>
        <taxon>Uroviricota</taxon>
        <taxon>Caudoviricetes</taxon>
        <taxon>Betterkatzvirus</taxon>
        <taxon>Betterkatzvirus betterkatz</taxon>
    </lineage>
</organism>
<reference evidence="2" key="1">
    <citation type="submission" date="2016-03" db="EMBL/GenBank/DDBJ databases">
        <authorList>
            <person name="Berryman E.N."/>
            <person name="Forrest K.M."/>
            <person name="McHale L."/>
            <person name="Wertz A.T."/>
            <person name="Zhuang Z."/>
            <person name="Kasturiarachi N.S."/>
            <person name="Pressimone C.A."/>
            <person name="Schiebel J.G."/>
            <person name="Furbee E.C."/>
            <person name="Grubb S.R."/>
            <person name="Warner M.H."/>
            <person name="Montgomery M.T."/>
            <person name="Garlena R.A."/>
            <person name="Russell D.A."/>
            <person name="Pope W.H."/>
            <person name="Jacobs-Sera D."/>
            <person name="Hendrix R.W."/>
            <person name="Hatfull G.F."/>
        </authorList>
    </citation>
    <scope>NUCLEOTIDE SEQUENCE [LARGE SCALE GENOMIC DNA]</scope>
</reference>
<dbReference type="Proteomes" id="UP000203938">
    <property type="component" value="Segment"/>
</dbReference>
<dbReference type="GeneID" id="29125569"/>
<sequence length="143" mass="15134">MTATVSHALSLTASTNFVGVAVDELRFGRRVLYVAGSFDVARGAVDDIADALPGDSVARVTRAAGRGRIDMVNRGCAVFYTVGQNGGRGVHVDTLILDGVDVADEPLMMSALFSLNAAERALIVASPADITDLRERLWPTTTR</sequence>
<dbReference type="RefSeq" id="YP_009302761.1">
    <property type="nucleotide sequence ID" value="NC_031247.1"/>
</dbReference>
<evidence type="ECO:0000313" key="2">
    <source>
        <dbReference type="Proteomes" id="UP000203938"/>
    </source>
</evidence>